<evidence type="ECO:0000256" key="2">
    <source>
        <dbReference type="ARBA" id="ARBA00001946"/>
    </source>
</evidence>
<evidence type="ECO:0000256" key="1">
    <source>
        <dbReference type="ARBA" id="ARBA00000012"/>
    </source>
</evidence>
<gene>
    <name evidence="14" type="ORF">DT23_01915</name>
</gene>
<comment type="function">
    <text evidence="12">Catalyzes the condensation of para-aminobenzoate (pABA) with 6-hydroxymethyl-7,8-dihydropterin diphosphate (DHPt-PP) to form 7,8-dihydropteroate (H2Pte), the immediate precursor of folate derivatives.</text>
</comment>
<dbReference type="EMBL" id="AUNB01000001">
    <property type="protein sequence ID" value="KEO61754.1"/>
    <property type="molecule type" value="Genomic_DNA"/>
</dbReference>
<evidence type="ECO:0000256" key="11">
    <source>
        <dbReference type="ARBA" id="ARBA00030193"/>
    </source>
</evidence>
<dbReference type="GO" id="GO:0046654">
    <property type="term" value="P:tetrahydrofolate biosynthetic process"/>
    <property type="evidence" value="ECO:0007669"/>
    <property type="project" value="UniProtKB-UniPathway"/>
</dbReference>
<feature type="domain" description="Pterin-binding" evidence="13">
    <location>
        <begin position="73"/>
        <end position="328"/>
    </location>
</feature>
<evidence type="ECO:0000256" key="4">
    <source>
        <dbReference type="ARBA" id="ARBA00009503"/>
    </source>
</evidence>
<evidence type="ECO:0000256" key="6">
    <source>
        <dbReference type="ARBA" id="ARBA00016919"/>
    </source>
</evidence>
<dbReference type="SUPFAM" id="SSF51717">
    <property type="entry name" value="Dihydropteroate synthetase-like"/>
    <property type="match status" value="1"/>
</dbReference>
<dbReference type="InterPro" id="IPR045031">
    <property type="entry name" value="DHP_synth-like"/>
</dbReference>
<organism evidence="14 15">
    <name type="scientific">Thioclava indica</name>
    <dbReference type="NCBI Taxonomy" id="1353528"/>
    <lineage>
        <taxon>Bacteria</taxon>
        <taxon>Pseudomonadati</taxon>
        <taxon>Pseudomonadota</taxon>
        <taxon>Alphaproteobacteria</taxon>
        <taxon>Rhodobacterales</taxon>
        <taxon>Paracoccaceae</taxon>
        <taxon>Thioclava</taxon>
    </lineage>
</organism>
<dbReference type="Gene3D" id="3.20.20.20">
    <property type="entry name" value="Dihydropteroate synthase-like"/>
    <property type="match status" value="1"/>
</dbReference>
<dbReference type="PANTHER" id="PTHR20941">
    <property type="entry name" value="FOLATE SYNTHESIS PROTEINS"/>
    <property type="match status" value="1"/>
</dbReference>
<dbReference type="FunFam" id="3.20.20.20:FF:000006">
    <property type="entry name" value="Dihydropteroate synthase"/>
    <property type="match status" value="1"/>
</dbReference>
<dbReference type="eggNOG" id="COG0294">
    <property type="taxonomic scope" value="Bacteria"/>
</dbReference>
<evidence type="ECO:0000256" key="9">
    <source>
        <dbReference type="ARBA" id="ARBA00022842"/>
    </source>
</evidence>
<dbReference type="Proteomes" id="UP000027471">
    <property type="component" value="Unassembled WGS sequence"/>
</dbReference>
<evidence type="ECO:0000313" key="15">
    <source>
        <dbReference type="Proteomes" id="UP000027471"/>
    </source>
</evidence>
<keyword evidence="10 12" id="KW-0289">Folate biosynthesis</keyword>
<dbReference type="GO" id="GO:0005829">
    <property type="term" value="C:cytosol"/>
    <property type="evidence" value="ECO:0007669"/>
    <property type="project" value="TreeGrafter"/>
</dbReference>
<reference evidence="14 15" key="1">
    <citation type="journal article" date="2015" name="Antonie Van Leeuwenhoek">
        <title>Thioclava indica sp. nov., isolated from surface seawater of the Indian Ocean.</title>
        <authorList>
            <person name="Liu Y."/>
            <person name="Lai Q."/>
            <person name="Du J."/>
            <person name="Xu H."/>
            <person name="Jiang L."/>
            <person name="Shao Z."/>
        </authorList>
    </citation>
    <scope>NUCLEOTIDE SEQUENCE [LARGE SCALE GENOMIC DNA]</scope>
    <source>
        <strain evidence="14 15">DT23-4</strain>
    </source>
</reference>
<dbReference type="CDD" id="cd00739">
    <property type="entry name" value="DHPS"/>
    <property type="match status" value="1"/>
</dbReference>
<dbReference type="EC" id="2.5.1.15" evidence="5 12"/>
<dbReference type="RefSeq" id="WP_038127774.1">
    <property type="nucleotide sequence ID" value="NZ_AUNB01000001.1"/>
</dbReference>
<dbReference type="PANTHER" id="PTHR20941:SF1">
    <property type="entry name" value="FOLIC ACID SYNTHESIS PROTEIN FOL1"/>
    <property type="match status" value="1"/>
</dbReference>
<dbReference type="GO" id="GO:0046872">
    <property type="term" value="F:metal ion binding"/>
    <property type="evidence" value="ECO:0007669"/>
    <property type="project" value="UniProtKB-KW"/>
</dbReference>
<evidence type="ECO:0000256" key="5">
    <source>
        <dbReference type="ARBA" id="ARBA00012458"/>
    </source>
</evidence>
<comment type="pathway">
    <text evidence="3 12">Cofactor biosynthesis; tetrahydrofolate biosynthesis; 7,8-dihydrofolate from 2-amino-4-hydroxy-6-hydroxymethyl-7,8-dihydropteridine diphosphate and 4-aminobenzoate: step 1/2.</text>
</comment>
<evidence type="ECO:0000256" key="8">
    <source>
        <dbReference type="ARBA" id="ARBA00022723"/>
    </source>
</evidence>
<proteinExistence type="inferred from homology"/>
<comment type="caution">
    <text evidence="14">The sequence shown here is derived from an EMBL/GenBank/DDBJ whole genome shotgun (WGS) entry which is preliminary data.</text>
</comment>
<dbReference type="PROSITE" id="PS00792">
    <property type="entry name" value="DHPS_1"/>
    <property type="match status" value="1"/>
</dbReference>
<name>A0A074JZ46_9RHOB</name>
<accession>A0A074JZ46</accession>
<keyword evidence="8 12" id="KW-0479">Metal-binding</keyword>
<dbReference type="InterPro" id="IPR006390">
    <property type="entry name" value="DHP_synth_dom"/>
</dbReference>
<evidence type="ECO:0000256" key="10">
    <source>
        <dbReference type="ARBA" id="ARBA00022909"/>
    </source>
</evidence>
<dbReference type="GO" id="GO:0046656">
    <property type="term" value="P:folic acid biosynthetic process"/>
    <property type="evidence" value="ECO:0007669"/>
    <property type="project" value="UniProtKB-KW"/>
</dbReference>
<comment type="catalytic activity">
    <reaction evidence="1">
        <text>(7,8-dihydropterin-6-yl)methyl diphosphate + 4-aminobenzoate = 7,8-dihydropteroate + diphosphate</text>
        <dbReference type="Rhea" id="RHEA:19949"/>
        <dbReference type="ChEBI" id="CHEBI:17836"/>
        <dbReference type="ChEBI" id="CHEBI:17839"/>
        <dbReference type="ChEBI" id="CHEBI:33019"/>
        <dbReference type="ChEBI" id="CHEBI:72950"/>
        <dbReference type="EC" id="2.5.1.15"/>
    </reaction>
</comment>
<dbReference type="UniPathway" id="UPA00077">
    <property type="reaction ID" value="UER00156"/>
</dbReference>
<dbReference type="InterPro" id="IPR011005">
    <property type="entry name" value="Dihydropteroate_synth-like_sf"/>
</dbReference>
<keyword evidence="7 12" id="KW-0808">Transferase</keyword>
<dbReference type="NCBIfam" id="TIGR01496">
    <property type="entry name" value="DHPS"/>
    <property type="match status" value="1"/>
</dbReference>
<evidence type="ECO:0000259" key="13">
    <source>
        <dbReference type="PROSITE" id="PS50972"/>
    </source>
</evidence>
<dbReference type="Pfam" id="PF00809">
    <property type="entry name" value="Pterin_bind"/>
    <property type="match status" value="1"/>
</dbReference>
<dbReference type="PROSITE" id="PS50972">
    <property type="entry name" value="PTERIN_BINDING"/>
    <property type="match status" value="1"/>
</dbReference>
<sequence length="343" mass="37071">MEKTYYRAIARTDTARPDSALTLAGGWCWFDEVEMIRRDADPEIIPATHLPEDVMIRLCSARAPLAGLALDAPRIMGILNVTPDSFSDGGQFDLEDAAVARALELRQNGADILDIGGESTRPGAEEVPEDEEISRTAPVIAALRQIDFDAPISIDTRKALVADQALESGADMLNDVSAMEFDPAMVEVAQVSGMPICLMHAQGLPGDMQDDPRYSDVLLDVYDYLEDRIALAEAHGIERANIIADPGIGFGKTLQHNLALIRGLSLFHGLGCSLLLGASRKRFIGTISQTEEADQRMPGTLAVTLAGLAQGVQIHRVHDVAEIAQGVRLWDAITRGYSEEGGR</sequence>
<keyword evidence="9 12" id="KW-0460">Magnesium</keyword>
<dbReference type="InterPro" id="IPR000489">
    <property type="entry name" value="Pterin-binding_dom"/>
</dbReference>
<evidence type="ECO:0000313" key="14">
    <source>
        <dbReference type="EMBL" id="KEO61754.1"/>
    </source>
</evidence>
<evidence type="ECO:0000256" key="12">
    <source>
        <dbReference type="RuleBase" id="RU361205"/>
    </source>
</evidence>
<dbReference type="GO" id="GO:0004156">
    <property type="term" value="F:dihydropteroate synthase activity"/>
    <property type="evidence" value="ECO:0007669"/>
    <property type="project" value="UniProtKB-EC"/>
</dbReference>
<protein>
    <recommendedName>
        <fullName evidence="6 12">Dihydropteroate synthase</fullName>
        <shortName evidence="12">DHPS</shortName>
        <ecNumber evidence="5 12">2.5.1.15</ecNumber>
    </recommendedName>
    <alternativeName>
        <fullName evidence="11 12">Dihydropteroate pyrophosphorylase</fullName>
    </alternativeName>
</protein>
<evidence type="ECO:0000256" key="3">
    <source>
        <dbReference type="ARBA" id="ARBA00004763"/>
    </source>
</evidence>
<dbReference type="AlphaFoldDB" id="A0A074JZ46"/>
<dbReference type="PROSITE" id="PS00793">
    <property type="entry name" value="DHPS_2"/>
    <property type="match status" value="1"/>
</dbReference>
<comment type="cofactor">
    <cofactor evidence="2 12">
        <name>Mg(2+)</name>
        <dbReference type="ChEBI" id="CHEBI:18420"/>
    </cofactor>
</comment>
<evidence type="ECO:0000256" key="7">
    <source>
        <dbReference type="ARBA" id="ARBA00022679"/>
    </source>
</evidence>
<keyword evidence="15" id="KW-1185">Reference proteome</keyword>
<dbReference type="OrthoDB" id="9811744at2"/>
<comment type="similarity">
    <text evidence="4 12">Belongs to the DHPS family.</text>
</comment>
<dbReference type="STRING" id="1353528.DT23_01915"/>